<evidence type="ECO:0000313" key="1">
    <source>
        <dbReference type="EMBL" id="ALL14436.1"/>
    </source>
</evidence>
<sequence>MQVFTFFCVEPDGSVPRFDVAPYADDQAARQRAFELIDMHHRCDMIEVWRGSKRIFDVPARRVAAA</sequence>
<dbReference type="STRING" id="69395.AQ619_14380"/>
<keyword evidence="2" id="KW-1185">Reference proteome</keyword>
<dbReference type="RefSeq" id="WP_062149057.1">
    <property type="nucleotide sequence ID" value="NZ_CP013002.1"/>
</dbReference>
<gene>
    <name evidence="1" type="ORF">AQ619_14380</name>
</gene>
<dbReference type="KEGG" id="chq:AQ619_14380"/>
<dbReference type="EMBL" id="CP013002">
    <property type="protein sequence ID" value="ALL14436.1"/>
    <property type="molecule type" value="Genomic_DNA"/>
</dbReference>
<name>A0A0P0P1N8_9CAUL</name>
<accession>A0A0P0P1N8</accession>
<evidence type="ECO:0000313" key="2">
    <source>
        <dbReference type="Proteomes" id="UP000056905"/>
    </source>
</evidence>
<protein>
    <submittedName>
        <fullName evidence="1">Uncharacterized protein</fullName>
    </submittedName>
</protein>
<proteinExistence type="predicted"/>
<reference evidence="1 2" key="1">
    <citation type="submission" date="2015-10" db="EMBL/GenBank/DDBJ databases">
        <title>Conservation of the essential genome among Caulobacter and Brevundimonas species.</title>
        <authorList>
            <person name="Scott D."/>
            <person name="Ely B."/>
        </authorList>
    </citation>
    <scope>NUCLEOTIDE SEQUENCE [LARGE SCALE GENOMIC DNA]</scope>
    <source>
        <strain evidence="1 2">CB4</strain>
    </source>
</reference>
<dbReference type="Proteomes" id="UP000056905">
    <property type="component" value="Chromosome"/>
</dbReference>
<dbReference type="AlphaFoldDB" id="A0A0P0P1N8"/>
<organism evidence="1 2">
    <name type="scientific">Caulobacter henricii</name>
    <dbReference type="NCBI Taxonomy" id="69395"/>
    <lineage>
        <taxon>Bacteria</taxon>
        <taxon>Pseudomonadati</taxon>
        <taxon>Pseudomonadota</taxon>
        <taxon>Alphaproteobacteria</taxon>
        <taxon>Caulobacterales</taxon>
        <taxon>Caulobacteraceae</taxon>
        <taxon>Caulobacter</taxon>
    </lineage>
</organism>
<dbReference type="OrthoDB" id="7190374at2"/>